<reference evidence="1 2" key="1">
    <citation type="submission" date="2018-03" db="EMBL/GenBank/DDBJ databases">
        <title>Blue discolouration in mozzarella cheese caused by Pseudomonas fluorescens.</title>
        <authorList>
            <person name="Chiesa F."/>
            <person name="Dalmasso A."/>
            <person name="Lomonaco S."/>
        </authorList>
    </citation>
    <scope>NUCLEOTIDE SEQUENCE [LARGE SCALE GENOMIC DNA]</scope>
    <source>
        <strain evidence="1 2">11293</strain>
    </source>
</reference>
<name>A0A2T0IDH1_PSEFL</name>
<organism evidence="1 2">
    <name type="scientific">Pseudomonas fluorescens</name>
    <dbReference type="NCBI Taxonomy" id="294"/>
    <lineage>
        <taxon>Bacteria</taxon>
        <taxon>Pseudomonadati</taxon>
        <taxon>Pseudomonadota</taxon>
        <taxon>Gammaproteobacteria</taxon>
        <taxon>Pseudomonadales</taxon>
        <taxon>Pseudomonadaceae</taxon>
        <taxon>Pseudomonas</taxon>
    </lineage>
</organism>
<protein>
    <submittedName>
        <fullName evidence="1">Uncharacterized protein</fullName>
    </submittedName>
</protein>
<proteinExistence type="predicted"/>
<comment type="caution">
    <text evidence="1">The sequence shown here is derived from an EMBL/GenBank/DDBJ whole genome shotgun (WGS) entry which is preliminary data.</text>
</comment>
<accession>A0A2T0IDH1</accession>
<sequence>MTVVDQPAKALAQSTAQPLAGKSPIPDLIVPTLRVGMHPVTLRVTALKADAERPTRHSHAERGNDQPAWCAASFLQNWQAAVLVYPQTQHCDTKPHPPFLLIPPDQAKYPPDRLTLRIIRHGPSTLCNCLDRLPCSAVQCVCHAVGQCNAADR</sequence>
<gene>
    <name evidence="1" type="ORF">C7A10_09155</name>
</gene>
<evidence type="ECO:0000313" key="1">
    <source>
        <dbReference type="EMBL" id="PRW93328.1"/>
    </source>
</evidence>
<dbReference type="Proteomes" id="UP000239731">
    <property type="component" value="Unassembled WGS sequence"/>
</dbReference>
<evidence type="ECO:0000313" key="2">
    <source>
        <dbReference type="Proteomes" id="UP000239731"/>
    </source>
</evidence>
<dbReference type="AlphaFoldDB" id="A0A2T0IDH1"/>
<dbReference type="EMBL" id="PVUH01000005">
    <property type="protein sequence ID" value="PRW93328.1"/>
    <property type="molecule type" value="Genomic_DNA"/>
</dbReference>